<name>A0A9W6T9V5_CANBO</name>
<dbReference type="Proteomes" id="UP001165120">
    <property type="component" value="Unassembled WGS sequence"/>
</dbReference>
<keyword evidence="3" id="KW-1185">Reference proteome</keyword>
<feature type="compositionally biased region" description="Low complexity" evidence="1">
    <location>
        <begin position="87"/>
        <end position="99"/>
    </location>
</feature>
<comment type="caution">
    <text evidence="2">The sequence shown here is derived from an EMBL/GenBank/DDBJ whole genome shotgun (WGS) entry which is preliminary data.</text>
</comment>
<gene>
    <name evidence="2" type="ORF">Cboi02_000688000</name>
</gene>
<accession>A0A9W6T9V5</accession>
<evidence type="ECO:0000313" key="3">
    <source>
        <dbReference type="Proteomes" id="UP001165120"/>
    </source>
</evidence>
<evidence type="ECO:0000313" key="2">
    <source>
        <dbReference type="EMBL" id="GME83275.1"/>
    </source>
</evidence>
<feature type="compositionally biased region" description="Basic and acidic residues" evidence="1">
    <location>
        <begin position="41"/>
        <end position="54"/>
    </location>
</feature>
<sequence>MTQKLSFDLPSLGDSENLSSSSQKQVIPSFESILLEEQMVQEEKTKVKTSKTLEEISQEEEFERWWKEESAKVQQGLERSARGNDTNSHNNNNSPSPNSGKTRSKGSNKHTNDKGKREQRTNSSNNNSRSTNGNGNASGNAAPNDKRVHNQNHGNKQKKKHNEASSSSSEVSNNSNKKNSNHQNNRISSQNDDSIGESIRKNFKTKIKLNSSN</sequence>
<feature type="compositionally biased region" description="Low complexity" evidence="1">
    <location>
        <begin position="11"/>
        <end position="22"/>
    </location>
</feature>
<proteinExistence type="predicted"/>
<reference evidence="2" key="1">
    <citation type="submission" date="2023-04" db="EMBL/GenBank/DDBJ databases">
        <title>Candida boidinii NBRC 10035.</title>
        <authorList>
            <person name="Ichikawa N."/>
            <person name="Sato H."/>
            <person name="Tonouchi N."/>
        </authorList>
    </citation>
    <scope>NUCLEOTIDE SEQUENCE</scope>
    <source>
        <strain evidence="2">NBRC 10035</strain>
    </source>
</reference>
<feature type="compositionally biased region" description="Low complexity" evidence="1">
    <location>
        <begin position="164"/>
        <end position="185"/>
    </location>
</feature>
<evidence type="ECO:0000256" key="1">
    <source>
        <dbReference type="SAM" id="MobiDB-lite"/>
    </source>
</evidence>
<dbReference type="EMBL" id="BSXN01005811">
    <property type="protein sequence ID" value="GME83275.1"/>
    <property type="molecule type" value="Genomic_DNA"/>
</dbReference>
<feature type="region of interest" description="Disordered" evidence="1">
    <location>
        <begin position="41"/>
        <end position="213"/>
    </location>
</feature>
<feature type="compositionally biased region" description="Basic and acidic residues" evidence="1">
    <location>
        <begin position="110"/>
        <end position="120"/>
    </location>
</feature>
<dbReference type="AlphaFoldDB" id="A0A9W6T9V5"/>
<feature type="region of interest" description="Disordered" evidence="1">
    <location>
        <begin position="1"/>
        <end position="26"/>
    </location>
</feature>
<protein>
    <submittedName>
        <fullName evidence="2">Unnamed protein product</fullName>
    </submittedName>
</protein>
<feature type="compositionally biased region" description="Low complexity" evidence="1">
    <location>
        <begin position="121"/>
        <end position="142"/>
    </location>
</feature>
<organism evidence="2 3">
    <name type="scientific">Candida boidinii</name>
    <name type="common">Yeast</name>
    <dbReference type="NCBI Taxonomy" id="5477"/>
    <lineage>
        <taxon>Eukaryota</taxon>
        <taxon>Fungi</taxon>
        <taxon>Dikarya</taxon>
        <taxon>Ascomycota</taxon>
        <taxon>Saccharomycotina</taxon>
        <taxon>Pichiomycetes</taxon>
        <taxon>Pichiales</taxon>
        <taxon>Pichiaceae</taxon>
        <taxon>Ogataea</taxon>
        <taxon>Ogataea/Candida clade</taxon>
    </lineage>
</organism>